<evidence type="ECO:0000313" key="1">
    <source>
        <dbReference type="EMBL" id="KAI4326516.1"/>
    </source>
</evidence>
<reference evidence="2" key="1">
    <citation type="journal article" date="2023" name="Front. Plant Sci.">
        <title>Chromosomal-level genome assembly of Melastoma candidum provides insights into trichome evolution.</title>
        <authorList>
            <person name="Zhong Y."/>
            <person name="Wu W."/>
            <person name="Sun C."/>
            <person name="Zou P."/>
            <person name="Liu Y."/>
            <person name="Dai S."/>
            <person name="Zhou R."/>
        </authorList>
    </citation>
    <scope>NUCLEOTIDE SEQUENCE [LARGE SCALE GENOMIC DNA]</scope>
</reference>
<keyword evidence="2" id="KW-1185">Reference proteome</keyword>
<dbReference type="Proteomes" id="UP001057402">
    <property type="component" value="Chromosome 9"/>
</dbReference>
<protein>
    <submittedName>
        <fullName evidence="1">Uncharacterized protein</fullName>
    </submittedName>
</protein>
<gene>
    <name evidence="1" type="ORF">MLD38_031823</name>
</gene>
<accession>A0ACB9MS12</accession>
<comment type="caution">
    <text evidence="1">The sequence shown here is derived from an EMBL/GenBank/DDBJ whole genome shotgun (WGS) entry which is preliminary data.</text>
</comment>
<proteinExistence type="predicted"/>
<evidence type="ECO:0000313" key="2">
    <source>
        <dbReference type="Proteomes" id="UP001057402"/>
    </source>
</evidence>
<organism evidence="1 2">
    <name type="scientific">Melastoma candidum</name>
    <dbReference type="NCBI Taxonomy" id="119954"/>
    <lineage>
        <taxon>Eukaryota</taxon>
        <taxon>Viridiplantae</taxon>
        <taxon>Streptophyta</taxon>
        <taxon>Embryophyta</taxon>
        <taxon>Tracheophyta</taxon>
        <taxon>Spermatophyta</taxon>
        <taxon>Magnoliopsida</taxon>
        <taxon>eudicotyledons</taxon>
        <taxon>Gunneridae</taxon>
        <taxon>Pentapetalae</taxon>
        <taxon>rosids</taxon>
        <taxon>malvids</taxon>
        <taxon>Myrtales</taxon>
        <taxon>Melastomataceae</taxon>
        <taxon>Melastomatoideae</taxon>
        <taxon>Melastomateae</taxon>
        <taxon>Melastoma</taxon>
    </lineage>
</organism>
<name>A0ACB9MS12_9MYRT</name>
<dbReference type="EMBL" id="CM042888">
    <property type="protein sequence ID" value="KAI4326516.1"/>
    <property type="molecule type" value="Genomic_DNA"/>
</dbReference>
<sequence>MREGLRSGKLRVRQERDDILSEKKLEEEDTPKAVNLDGGEALVLGTGDQEVVVPSGQGYIDVGEERPEVSKVKFRRLSLVNLTMGKRSGVKP</sequence>